<name>A0A8T8E5H0_9EURY</name>
<organism evidence="1 2">
    <name type="scientific">Haloterrigena salifodinae</name>
    <dbReference type="NCBI Taxonomy" id="2675099"/>
    <lineage>
        <taxon>Archaea</taxon>
        <taxon>Methanobacteriati</taxon>
        <taxon>Methanobacteriota</taxon>
        <taxon>Stenosarchaea group</taxon>
        <taxon>Halobacteria</taxon>
        <taxon>Halobacteriales</taxon>
        <taxon>Natrialbaceae</taxon>
        <taxon>Haloterrigena</taxon>
    </lineage>
</organism>
<dbReference type="Proteomes" id="UP000637819">
    <property type="component" value="Chromosome"/>
</dbReference>
<keyword evidence="2" id="KW-1185">Reference proteome</keyword>
<dbReference type="AlphaFoldDB" id="A0A8T8E5H0"/>
<dbReference type="GeneID" id="62875255"/>
<sequence length="109" mass="11681">MVQDNGDGQILVFTYDYEAGEDFEVISQLETSTTVRILQTADGEAVPEISQPDEYVGHVVRYQVDGGPVSPTTLMFIRGGTISSGDSATLGEEATMFSPTLNLLSTDVS</sequence>
<evidence type="ECO:0000313" key="2">
    <source>
        <dbReference type="Proteomes" id="UP000637819"/>
    </source>
</evidence>
<dbReference type="RefSeq" id="WP_126663989.1">
    <property type="nucleotide sequence ID" value="NZ_CP069188.1"/>
</dbReference>
<reference evidence="1 2" key="1">
    <citation type="submission" date="2021-01" db="EMBL/GenBank/DDBJ databases">
        <title>Genome Sequence and Methylation Pattern of Haloterrigena salifodinae BOL5-1, An Extremely Halophilic Archaeon from a Bolivian Salt Mine.</title>
        <authorList>
            <person name="DasSarma P."/>
            <person name="Anton B.P."/>
            <person name="DasSarma S.L."/>
            <person name="von Ehrenheim H.A.L."/>
            <person name="Martinez F.L."/>
            <person name="Guzman D."/>
            <person name="Roberts R.J."/>
            <person name="DasSarma S."/>
        </authorList>
    </citation>
    <scope>NUCLEOTIDE SEQUENCE [LARGE SCALE GENOMIC DNA]</scope>
    <source>
        <strain evidence="1 2">BOL5-1</strain>
    </source>
</reference>
<dbReference type="EMBL" id="CP069188">
    <property type="protein sequence ID" value="QRV16979.1"/>
    <property type="molecule type" value="Genomic_DNA"/>
</dbReference>
<dbReference type="KEGG" id="hsal:JMJ58_08985"/>
<proteinExistence type="predicted"/>
<protein>
    <submittedName>
        <fullName evidence="1">Uncharacterized protein</fullName>
    </submittedName>
</protein>
<gene>
    <name evidence="1" type="ORF">JMJ58_08985</name>
</gene>
<evidence type="ECO:0000313" key="1">
    <source>
        <dbReference type="EMBL" id="QRV16979.1"/>
    </source>
</evidence>
<accession>A0A8T8E5H0</accession>
<dbReference type="OrthoDB" id="203934at2157"/>